<proteinExistence type="inferred from homology"/>
<sequence length="312" mass="32171">MGLFGSKSDDNSKDVFSRLGKEVKEDMMVNTLEDNDLAKLAAGMKSELTGSESRESITDKLEAELNNESEAIETFSDSVAQDEPRSELEQMAEETAVITAGLVVSGDLDSVGSIDVFGTVEGNVACCGKLTVSGTIEGAIMANEVFANNAKISGDIQSKGSAKIGQGTVVIGNITATSAVIAGAVKGNVDINGPVVIDSSAVIVGDIKSKSVQINNGATIDGRCSQCYADVDTSSIFDIKAVGKHNKDEIKSSVNKETAGLDSKSADSKSVNDRAVDGKEADSKSANDRAVDGKAADNMSADNSTAGSRPAN</sequence>
<dbReference type="InterPro" id="IPR007607">
    <property type="entry name" value="BacA/B"/>
</dbReference>
<comment type="similarity">
    <text evidence="1">Belongs to the bactofilin family.</text>
</comment>
<gene>
    <name evidence="3" type="ORF">WMO14_00630</name>
</gene>
<keyword evidence="4" id="KW-1185">Reference proteome</keyword>
<evidence type="ECO:0000313" key="3">
    <source>
        <dbReference type="EMBL" id="MEQ2378390.1"/>
    </source>
</evidence>
<dbReference type="Pfam" id="PF04519">
    <property type="entry name" value="Bactofilin"/>
    <property type="match status" value="1"/>
</dbReference>
<evidence type="ECO:0000313" key="4">
    <source>
        <dbReference type="Proteomes" id="UP001442364"/>
    </source>
</evidence>
<dbReference type="Proteomes" id="UP001442364">
    <property type="component" value="Unassembled WGS sequence"/>
</dbReference>
<reference evidence="3 4" key="1">
    <citation type="submission" date="2024-03" db="EMBL/GenBank/DDBJ databases">
        <title>Human intestinal bacterial collection.</title>
        <authorList>
            <person name="Pauvert C."/>
            <person name="Hitch T.C.A."/>
            <person name="Clavel T."/>
        </authorList>
    </citation>
    <scope>NUCLEOTIDE SEQUENCE [LARGE SCALE GENOMIC DNA]</scope>
    <source>
        <strain evidence="3 4">CLA-AA-H255</strain>
    </source>
</reference>
<dbReference type="EMBL" id="JBBMER010000001">
    <property type="protein sequence ID" value="MEQ2378390.1"/>
    <property type="molecule type" value="Genomic_DNA"/>
</dbReference>
<dbReference type="PANTHER" id="PTHR35024:SF4">
    <property type="entry name" value="POLYMER-FORMING CYTOSKELETAL PROTEIN"/>
    <property type="match status" value="1"/>
</dbReference>
<evidence type="ECO:0000256" key="1">
    <source>
        <dbReference type="ARBA" id="ARBA00044755"/>
    </source>
</evidence>
<accession>A0ABV1BRJ9</accession>
<comment type="caution">
    <text evidence="3">The sequence shown here is derived from an EMBL/GenBank/DDBJ whole genome shotgun (WGS) entry which is preliminary data.</text>
</comment>
<protein>
    <submittedName>
        <fullName evidence="3">Polymer-forming cytoskeletal protein</fullName>
    </submittedName>
</protein>
<dbReference type="PANTHER" id="PTHR35024">
    <property type="entry name" value="HYPOTHETICAL CYTOSOLIC PROTEIN"/>
    <property type="match status" value="1"/>
</dbReference>
<feature type="region of interest" description="Disordered" evidence="2">
    <location>
        <begin position="255"/>
        <end position="312"/>
    </location>
</feature>
<feature type="compositionally biased region" description="Basic and acidic residues" evidence="2">
    <location>
        <begin position="264"/>
        <end position="295"/>
    </location>
</feature>
<feature type="compositionally biased region" description="Polar residues" evidence="2">
    <location>
        <begin position="300"/>
        <end position="312"/>
    </location>
</feature>
<dbReference type="RefSeq" id="WP_022502673.1">
    <property type="nucleotide sequence ID" value="NZ_DAWDAH010000006.1"/>
</dbReference>
<organism evidence="3 4">
    <name type="scientific">[Lactobacillus] rogosae</name>
    <dbReference type="NCBI Taxonomy" id="706562"/>
    <lineage>
        <taxon>Bacteria</taxon>
        <taxon>Bacillati</taxon>
        <taxon>Bacillota</taxon>
        <taxon>Clostridia</taxon>
        <taxon>Lachnospirales</taxon>
        <taxon>Lachnospiraceae</taxon>
        <taxon>Lachnospira</taxon>
    </lineage>
</organism>
<evidence type="ECO:0000256" key="2">
    <source>
        <dbReference type="SAM" id="MobiDB-lite"/>
    </source>
</evidence>
<name>A0ABV1BRJ9_9FIRM</name>